<keyword evidence="2" id="KW-0804">Transcription</keyword>
<sequence length="610" mass="66485">MESIDTQRYLRAFGEGGTDGEPLTAAEVATMVGDEDDRAVGVLGELEDEGRVRAKRVGEERVWWVDAATRRPAVARSLPTPGVAVDSLLRVMPVGALLLDADGDVLRANDRARELLDLDDGDESLSRSDWLTGTETSVVDRVVASRETLTREEVVSDDASDRLVVSAAPIVQHDSVEQVVVTFDRVSADEQTVDGVSERLARLVSTFRATVAVVVEATNKAQLESRLCHRLVDDGPYAFAWVGRVNWVTETVSPTHWATRSDTDLPERPASKRAISVGPAATVVAERRTVLVADLELADPSVDEEWRTESLERGYRSMAAIPLNYEGRLFGVLSVYSREPGVFGGGSSHDVAIRDEDADILTDLGRAVGHALSALERRDALLTESVVEVRYRSRAMGERFAGLPDGVCIVVDQTVPMEDSQIQFYTVEGTDADTFASAMEGRSDVETTRVIESDGDSGRVAVQTTHRSLAHVMATHGGKVDEMRIEGGVVSFTAVLPQFVDVQEVTRVVRDEFGGVELVDYRTTVPERRRDADVAAGLEAQLTDRQWSALELAYYGGYFDWPTRGGSLEDIATEIGVTPQTASEHLRKAESKVFSMLFETVLSDGGAEPV</sequence>
<evidence type="ECO:0000256" key="1">
    <source>
        <dbReference type="ARBA" id="ARBA00023015"/>
    </source>
</evidence>
<dbReference type="InterPro" id="IPR031803">
    <property type="entry name" value="BAT_GAF/HTH-assoc"/>
</dbReference>
<dbReference type="OrthoDB" id="234125at2157"/>
<evidence type="ECO:0000259" key="4">
    <source>
        <dbReference type="Pfam" id="PF13185"/>
    </source>
</evidence>
<evidence type="ECO:0000313" key="7">
    <source>
        <dbReference type="Proteomes" id="UP000243250"/>
    </source>
</evidence>
<dbReference type="Pfam" id="PF15915">
    <property type="entry name" value="BAT"/>
    <property type="match status" value="1"/>
</dbReference>
<evidence type="ECO:0000313" key="6">
    <source>
        <dbReference type="EMBL" id="SFR55360.1"/>
    </source>
</evidence>
<gene>
    <name evidence="6" type="ORF">SAMN04488124_2376</name>
</gene>
<dbReference type="SUPFAM" id="SSF88659">
    <property type="entry name" value="Sigma3 and sigma4 domains of RNA polymerase sigma factors"/>
    <property type="match status" value="1"/>
</dbReference>
<name>A0A1I6HM47_9EURY</name>
<dbReference type="Gene3D" id="3.30.450.20">
    <property type="entry name" value="PAS domain"/>
    <property type="match status" value="1"/>
</dbReference>
<dbReference type="PANTHER" id="PTHR34236:SF1">
    <property type="entry name" value="DIMETHYL SULFOXIDE REDUCTASE TRANSCRIPTIONAL ACTIVATOR"/>
    <property type="match status" value="1"/>
</dbReference>
<dbReference type="SUPFAM" id="SSF55781">
    <property type="entry name" value="GAF domain-like"/>
    <property type="match status" value="1"/>
</dbReference>
<dbReference type="PANTHER" id="PTHR34236">
    <property type="entry name" value="DIMETHYL SULFOXIDE REDUCTASE TRANSCRIPTIONAL ACTIVATOR"/>
    <property type="match status" value="1"/>
</dbReference>
<organism evidence="6 7">
    <name type="scientific">Halogeometricum limi</name>
    <dbReference type="NCBI Taxonomy" id="555875"/>
    <lineage>
        <taxon>Archaea</taxon>
        <taxon>Methanobacteriati</taxon>
        <taxon>Methanobacteriota</taxon>
        <taxon>Stenosarchaea group</taxon>
        <taxon>Halobacteria</taxon>
        <taxon>Halobacteriales</taxon>
        <taxon>Haloferacaceae</taxon>
        <taxon>Halogeometricum</taxon>
    </lineage>
</organism>
<dbReference type="EMBL" id="FOYS01000003">
    <property type="protein sequence ID" value="SFR55360.1"/>
    <property type="molecule type" value="Genomic_DNA"/>
</dbReference>
<feature type="domain" description="HTH bat-type" evidence="3">
    <location>
        <begin position="542"/>
        <end position="594"/>
    </location>
</feature>
<evidence type="ECO:0000259" key="5">
    <source>
        <dbReference type="Pfam" id="PF15915"/>
    </source>
</evidence>
<dbReference type="InterPro" id="IPR007050">
    <property type="entry name" value="HTH_bacterioopsin"/>
</dbReference>
<dbReference type="InterPro" id="IPR013324">
    <property type="entry name" value="RNA_pol_sigma_r3/r4-like"/>
</dbReference>
<dbReference type="InterPro" id="IPR003018">
    <property type="entry name" value="GAF"/>
</dbReference>
<dbReference type="RefSeq" id="WP_089880960.1">
    <property type="nucleotide sequence ID" value="NZ_FOYS01000003.1"/>
</dbReference>
<reference evidence="7" key="1">
    <citation type="submission" date="2016-10" db="EMBL/GenBank/DDBJ databases">
        <authorList>
            <person name="Varghese N."/>
            <person name="Submissions S."/>
        </authorList>
    </citation>
    <scope>NUCLEOTIDE SEQUENCE [LARGE SCALE GENOMIC DNA]</scope>
    <source>
        <strain evidence="7">CGMCC 1.8711</strain>
    </source>
</reference>
<dbReference type="Pfam" id="PF13185">
    <property type="entry name" value="GAF_2"/>
    <property type="match status" value="1"/>
</dbReference>
<dbReference type="InterPro" id="IPR029016">
    <property type="entry name" value="GAF-like_dom_sf"/>
</dbReference>
<dbReference type="Pfam" id="PF04967">
    <property type="entry name" value="HTH_10"/>
    <property type="match status" value="1"/>
</dbReference>
<feature type="domain" description="Bacterioopsin transcriptional activator GAF and HTH associated" evidence="5">
    <location>
        <begin position="384"/>
        <end position="529"/>
    </location>
</feature>
<feature type="domain" description="GAF" evidence="4">
    <location>
        <begin position="223"/>
        <end position="371"/>
    </location>
</feature>
<keyword evidence="7" id="KW-1185">Reference proteome</keyword>
<protein>
    <submittedName>
        <fullName evidence="6">Predicted DNA binding protein, contains HTH domain</fullName>
    </submittedName>
</protein>
<dbReference type="Proteomes" id="UP000243250">
    <property type="component" value="Unassembled WGS sequence"/>
</dbReference>
<dbReference type="Gene3D" id="3.30.450.40">
    <property type="match status" value="1"/>
</dbReference>
<accession>A0A1I6HM47</accession>
<keyword evidence="1" id="KW-0805">Transcription regulation</keyword>
<evidence type="ECO:0000259" key="3">
    <source>
        <dbReference type="Pfam" id="PF04967"/>
    </source>
</evidence>
<dbReference type="AlphaFoldDB" id="A0A1I6HM47"/>
<proteinExistence type="predicted"/>
<evidence type="ECO:0000256" key="2">
    <source>
        <dbReference type="ARBA" id="ARBA00023163"/>
    </source>
</evidence>